<organism evidence="8 9">
    <name type="scientific">Pestalotiopsis fici (strain W106-1 / CGMCC3.15140)</name>
    <dbReference type="NCBI Taxonomy" id="1229662"/>
    <lineage>
        <taxon>Eukaryota</taxon>
        <taxon>Fungi</taxon>
        <taxon>Dikarya</taxon>
        <taxon>Ascomycota</taxon>
        <taxon>Pezizomycotina</taxon>
        <taxon>Sordariomycetes</taxon>
        <taxon>Xylariomycetidae</taxon>
        <taxon>Amphisphaeriales</taxon>
        <taxon>Sporocadaceae</taxon>
        <taxon>Pestalotiopsis</taxon>
    </lineage>
</organism>
<dbReference type="EMBL" id="KI912113">
    <property type="protein sequence ID" value="ETS80564.1"/>
    <property type="molecule type" value="Genomic_DNA"/>
</dbReference>
<dbReference type="PRINTS" id="PR00724">
    <property type="entry name" value="CRBOXYPTASEC"/>
</dbReference>
<dbReference type="RefSeq" id="XP_007834865.1">
    <property type="nucleotide sequence ID" value="XM_007836674.1"/>
</dbReference>
<dbReference type="MEROPS" id="S10.016"/>
<dbReference type="PANTHER" id="PTHR11802:SF189">
    <property type="entry name" value="CARBOXYPEPTIDASE"/>
    <property type="match status" value="1"/>
</dbReference>
<dbReference type="GeneID" id="19273106"/>
<protein>
    <submittedName>
        <fullName evidence="8">Uncharacterized protein</fullName>
    </submittedName>
</protein>
<dbReference type="SUPFAM" id="SSF53474">
    <property type="entry name" value="alpha/beta-Hydrolases"/>
    <property type="match status" value="1"/>
</dbReference>
<dbReference type="PROSITE" id="PS51257">
    <property type="entry name" value="PROKAR_LIPOPROTEIN"/>
    <property type="match status" value="1"/>
</dbReference>
<keyword evidence="5" id="KW-0378">Hydrolase</keyword>
<evidence type="ECO:0000256" key="1">
    <source>
        <dbReference type="ARBA" id="ARBA00009431"/>
    </source>
</evidence>
<dbReference type="GO" id="GO:0006508">
    <property type="term" value="P:proteolysis"/>
    <property type="evidence" value="ECO:0007669"/>
    <property type="project" value="UniProtKB-KW"/>
</dbReference>
<dbReference type="PANTHER" id="PTHR11802">
    <property type="entry name" value="SERINE PROTEASE FAMILY S10 SERINE CARBOXYPEPTIDASE"/>
    <property type="match status" value="1"/>
</dbReference>
<keyword evidence="9" id="KW-1185">Reference proteome</keyword>
<evidence type="ECO:0000256" key="3">
    <source>
        <dbReference type="ARBA" id="ARBA00022670"/>
    </source>
</evidence>
<dbReference type="eggNOG" id="KOG1282">
    <property type="taxonomic scope" value="Eukaryota"/>
</dbReference>
<dbReference type="OrthoDB" id="443318at2759"/>
<dbReference type="GO" id="GO:0004185">
    <property type="term" value="F:serine-type carboxypeptidase activity"/>
    <property type="evidence" value="ECO:0007669"/>
    <property type="project" value="InterPro"/>
</dbReference>
<dbReference type="OMA" id="PCSVNAD"/>
<keyword evidence="4 7" id="KW-0732">Signal</keyword>
<feature type="signal peptide" evidence="7">
    <location>
        <begin position="1"/>
        <end position="19"/>
    </location>
</feature>
<feature type="chain" id="PRO_5004834160" evidence="7">
    <location>
        <begin position="20"/>
        <end position="609"/>
    </location>
</feature>
<dbReference type="GO" id="GO:0000324">
    <property type="term" value="C:fungal-type vacuole"/>
    <property type="evidence" value="ECO:0007669"/>
    <property type="project" value="TreeGrafter"/>
</dbReference>
<comment type="similarity">
    <text evidence="1">Belongs to the peptidase S10 family.</text>
</comment>
<dbReference type="InterPro" id="IPR029058">
    <property type="entry name" value="AB_hydrolase_fold"/>
</dbReference>
<proteinExistence type="inferred from homology"/>
<reference evidence="9" key="1">
    <citation type="journal article" date="2015" name="BMC Genomics">
        <title>Genomic and transcriptomic analysis of the endophytic fungus Pestalotiopsis fici reveals its lifestyle and high potential for synthesis of natural products.</title>
        <authorList>
            <person name="Wang X."/>
            <person name="Zhang X."/>
            <person name="Liu L."/>
            <person name="Xiang M."/>
            <person name="Wang W."/>
            <person name="Sun X."/>
            <person name="Che Y."/>
            <person name="Guo L."/>
            <person name="Liu G."/>
            <person name="Guo L."/>
            <person name="Wang C."/>
            <person name="Yin W.B."/>
            <person name="Stadler M."/>
            <person name="Zhang X."/>
            <person name="Liu X."/>
        </authorList>
    </citation>
    <scope>NUCLEOTIDE SEQUENCE [LARGE SCALE GENOMIC DNA]</scope>
    <source>
        <strain evidence="9">W106-1 / CGMCC3.15140</strain>
    </source>
</reference>
<dbReference type="Proteomes" id="UP000030651">
    <property type="component" value="Unassembled WGS sequence"/>
</dbReference>
<evidence type="ECO:0000313" key="9">
    <source>
        <dbReference type="Proteomes" id="UP000030651"/>
    </source>
</evidence>
<dbReference type="AlphaFoldDB" id="W3X3I2"/>
<dbReference type="HOGENOM" id="CLU_008523_10_3_1"/>
<keyword evidence="3" id="KW-0645">Protease</keyword>
<sequence length="609" mass="66514">MRAFSCLLGQSLVAACGLASTVSAGVLRSRLSEGIQIEYNEPNICETTPGVKSYSGYLTLNSTSLQDYPQKLFFWFFEARNDPENAPLSIWLQGGPGAPSIDQALNENGPCRVQSDANSTVLNPYSWNNHVNMLYIDQPVQTGYSYDVATPGVIDGLSGDIYPNDTWTGPLNVTAVAGVFASQDLTRTVPTTAVAAEAIWEFLQLWLSEFEQYQRKSISIWAQSYGGHYAPAIAHLLQTRSKSCSKNHLKISVDTVGIISGFTEFATYAESYPNFALNNTYGIQAYPVEVAESAAANWSAPGGCKDQLDSCRALTPNGYHDQYGTNDTVTEVCGSAFLFCWTYVYYAYDALSGLDPFDITHSTPISFPPPYVYGYLNQDWVMEALGADVNYTVNSNPTQNTFFGVGDFVFDGFTDDLAQLLDDGVKVSLINGDRDFRCNWVAGEQVSLNIDYKNKDDFAAAGYAEIVTNDEYIGGFVRQYDGFSYARVFEAGHHINSDQPETAYQLFQRTMFGKDLATGSIDLADCGTEDDDNDDNDKGLYSTEGPASVFNVTNTPPLDPGSECFVLVLPFSGYCTDEQILALYDGSAVIENNIVVSPAGRPAANSTTV</sequence>
<dbReference type="Gene3D" id="3.40.50.1820">
    <property type="entry name" value="alpha/beta hydrolase"/>
    <property type="match status" value="1"/>
</dbReference>
<evidence type="ECO:0000256" key="2">
    <source>
        <dbReference type="ARBA" id="ARBA00022645"/>
    </source>
</evidence>
<dbReference type="Pfam" id="PF00450">
    <property type="entry name" value="Peptidase_S10"/>
    <property type="match status" value="1"/>
</dbReference>
<keyword evidence="2" id="KW-0121">Carboxypeptidase</keyword>
<dbReference type="InParanoid" id="W3X3I2"/>
<evidence type="ECO:0000313" key="8">
    <source>
        <dbReference type="EMBL" id="ETS80564.1"/>
    </source>
</evidence>
<accession>W3X3I2</accession>
<evidence type="ECO:0000256" key="7">
    <source>
        <dbReference type="SAM" id="SignalP"/>
    </source>
</evidence>
<keyword evidence="6" id="KW-0325">Glycoprotein</keyword>
<evidence type="ECO:0000256" key="4">
    <source>
        <dbReference type="ARBA" id="ARBA00022729"/>
    </source>
</evidence>
<gene>
    <name evidence="8" type="ORF">PFICI_08093</name>
</gene>
<dbReference type="KEGG" id="pfy:PFICI_08093"/>
<dbReference type="InterPro" id="IPR001563">
    <property type="entry name" value="Peptidase_S10"/>
</dbReference>
<evidence type="ECO:0000256" key="6">
    <source>
        <dbReference type="ARBA" id="ARBA00023180"/>
    </source>
</evidence>
<name>W3X3I2_PESFW</name>
<evidence type="ECO:0000256" key="5">
    <source>
        <dbReference type="ARBA" id="ARBA00022801"/>
    </source>
</evidence>